<comment type="caution">
    <text evidence="4">The sequence shown here is derived from an EMBL/GenBank/DDBJ whole genome shotgun (WGS) entry which is preliminary data.</text>
</comment>
<gene>
    <name evidence="3" type="ORF">C1876_03645</name>
    <name evidence="4" type="ORF">DMP09_16020</name>
</gene>
<dbReference type="Proteomes" id="UP000270112">
    <property type="component" value="Unassembled WGS sequence"/>
</dbReference>
<dbReference type="EMBL" id="QICC01000110">
    <property type="protein sequence ID" value="RNM40063.1"/>
    <property type="molecule type" value="Genomic_DNA"/>
</dbReference>
<dbReference type="Pfam" id="PF06742">
    <property type="entry name" value="DUF1214"/>
    <property type="match status" value="1"/>
</dbReference>
<evidence type="ECO:0000313" key="5">
    <source>
        <dbReference type="Proteomes" id="UP000253817"/>
    </source>
</evidence>
<evidence type="ECO:0000259" key="2">
    <source>
        <dbReference type="Pfam" id="PF06863"/>
    </source>
</evidence>
<dbReference type="EMBL" id="PPTT01000004">
    <property type="protein sequence ID" value="RDB70814.1"/>
    <property type="molecule type" value="Genomic_DNA"/>
</dbReference>
<proteinExistence type="predicted"/>
<evidence type="ECO:0000259" key="1">
    <source>
        <dbReference type="Pfam" id="PF06742"/>
    </source>
</evidence>
<name>A0A3N0ISU9_9ACTN</name>
<dbReference type="Gene3D" id="2.60.40.1610">
    <property type="entry name" value="Domain of unknown function DUF1254"/>
    <property type="match status" value="1"/>
</dbReference>
<dbReference type="SUPFAM" id="SSF160935">
    <property type="entry name" value="VPA0735-like"/>
    <property type="match status" value="1"/>
</dbReference>
<dbReference type="RefSeq" id="WP_114545364.1">
    <property type="nucleotide sequence ID" value="NZ_PPTT01000004.1"/>
</dbReference>
<dbReference type="InterPro" id="IPR037049">
    <property type="entry name" value="DUF1214_C_sf"/>
</dbReference>
<evidence type="ECO:0000313" key="4">
    <source>
        <dbReference type="EMBL" id="RNM40063.1"/>
    </source>
</evidence>
<dbReference type="OrthoDB" id="40820at2"/>
<feature type="domain" description="DUF1214" evidence="1">
    <location>
        <begin position="322"/>
        <end position="430"/>
    </location>
</feature>
<dbReference type="AlphaFoldDB" id="A0A3N0ISU9"/>
<sequence length="447" mass="49285">MTASPAASPADVARTGEEAYLYAYPLVLLDVIKDMAANTVEATEERAPVNQLFHARSLATPDMVSLTRPNVDTLYSQAYLDLAAEPILLFKPRTERYCTVQTFDGYSNTPFILGTDGLGGNDEAVYALCGPFWDGALPDGVQAVRMPTDFVWLLLRTKCFGPDDVENVHAIQDAMDTCPLSAFDDKRAGTYRPAPGAYDPARDYVPLEYMANLSLQDYFDRFNRLAQDNPGAAADAPALARFAELGIGAGLAFDLQALGEDVVRATAHLPHLIDRAYSSEHAHITPSNGWMFMDERVGRFGTDYAFRAVVAYGGFANPVSMAVYPSMVMDEEGVPLRGDRAYTLHFEPNMTPPHGADGWWSLTAYTDAGRLVENELGRYNLGEVDDLPFNEDGSLDLFIQATNPGGRRERAWIPVCEGVFSLTMRIYLPTADVLSFAWQMPRLRVRS</sequence>
<evidence type="ECO:0008006" key="7">
    <source>
        <dbReference type="Google" id="ProtNLM"/>
    </source>
</evidence>
<reference evidence="6" key="2">
    <citation type="submission" date="2018-05" db="EMBL/GenBank/DDBJ databases">
        <title>Genome Sequencing of selected type strains of the family Eggerthellaceae.</title>
        <authorList>
            <person name="Danylec N."/>
            <person name="Stoll D.A."/>
            <person name="Doetsch A."/>
            <person name="Huch M."/>
        </authorList>
    </citation>
    <scope>NUCLEOTIDE SEQUENCE [LARGE SCALE GENOMIC DNA]</scope>
    <source>
        <strain evidence="6">DSM 16107</strain>
    </source>
</reference>
<feature type="domain" description="DUF1254" evidence="2">
    <location>
        <begin position="49"/>
        <end position="176"/>
    </location>
</feature>
<organism evidence="4 6">
    <name type="scientific">Eggerthella sinensis</name>
    <dbReference type="NCBI Taxonomy" id="242230"/>
    <lineage>
        <taxon>Bacteria</taxon>
        <taxon>Bacillati</taxon>
        <taxon>Actinomycetota</taxon>
        <taxon>Coriobacteriia</taxon>
        <taxon>Eggerthellales</taxon>
        <taxon>Eggerthellaceae</taxon>
        <taxon>Eggerthella</taxon>
    </lineage>
</organism>
<evidence type="ECO:0000313" key="6">
    <source>
        <dbReference type="Proteomes" id="UP000270112"/>
    </source>
</evidence>
<dbReference type="PANTHER" id="PTHR36509:SF2">
    <property type="entry name" value="BLL3101 PROTEIN"/>
    <property type="match status" value="1"/>
</dbReference>
<dbReference type="InterPro" id="IPR010621">
    <property type="entry name" value="DUF1214"/>
</dbReference>
<accession>A0A3N0ISU9</accession>
<dbReference type="Gene3D" id="2.60.120.600">
    <property type="entry name" value="Domain of unknown function DUF1214, C-terminal domain"/>
    <property type="match status" value="1"/>
</dbReference>
<reference evidence="4" key="3">
    <citation type="journal article" date="2019" name="Microbiol. Resour. Announc.">
        <title>Draft Genome Sequences of Type Strains of Gordonibacter faecihominis, Paraeggerthella hongkongensis, Parvibacter caecicola,Slackia equolifaciens, Slackia faecicanis, and Slackia isoflavoniconvertens.</title>
        <authorList>
            <person name="Danylec N."/>
            <person name="Stoll D.A."/>
            <person name="Dotsch A."/>
            <person name="Huch M."/>
        </authorList>
    </citation>
    <scope>NUCLEOTIDE SEQUENCE</scope>
    <source>
        <strain evidence="4">DSM 16107</strain>
    </source>
</reference>
<dbReference type="InterPro" id="IPR010679">
    <property type="entry name" value="DUF1254"/>
</dbReference>
<reference evidence="3 5" key="1">
    <citation type="journal article" date="2018" name="Elife">
        <title>Discovery and characterization of a prevalent human gut bacterial enzyme sufficient for the inactivation of a family of plant toxins.</title>
        <authorList>
            <person name="Koppel N."/>
            <person name="Bisanz J.E."/>
            <person name="Pandelia M.E."/>
            <person name="Turnbaugh P.J."/>
            <person name="Balskus E.P."/>
        </authorList>
    </citation>
    <scope>NUCLEOTIDE SEQUENCE [LARGE SCALE GENOMIC DNA]</scope>
    <source>
        <strain evidence="3 5">DSM 16107</strain>
    </source>
</reference>
<evidence type="ECO:0000313" key="3">
    <source>
        <dbReference type="EMBL" id="RDB70814.1"/>
    </source>
</evidence>
<dbReference type="PANTHER" id="PTHR36509">
    <property type="entry name" value="BLL3101 PROTEIN"/>
    <property type="match status" value="1"/>
</dbReference>
<protein>
    <recommendedName>
        <fullName evidence="7">DUF1254 domain-containing protein</fullName>
    </recommendedName>
</protein>
<dbReference type="InterPro" id="IPR037050">
    <property type="entry name" value="DUF1254_sf"/>
</dbReference>
<keyword evidence="5" id="KW-1185">Reference proteome</keyword>
<dbReference type="Proteomes" id="UP000253817">
    <property type="component" value="Unassembled WGS sequence"/>
</dbReference>
<dbReference type="Pfam" id="PF06863">
    <property type="entry name" value="DUF1254"/>
    <property type="match status" value="1"/>
</dbReference>